<dbReference type="AlphaFoldDB" id="A0AAW1UAQ0"/>
<dbReference type="Pfam" id="PF05577">
    <property type="entry name" value="Peptidase_S28"/>
    <property type="match status" value="1"/>
</dbReference>
<dbReference type="InterPro" id="IPR042269">
    <property type="entry name" value="Ser_carbopepase_S28_SKS"/>
</dbReference>
<comment type="similarity">
    <text evidence="1">Belongs to the peptidase S28 family.</text>
</comment>
<evidence type="ECO:0008006" key="9">
    <source>
        <dbReference type="Google" id="ProtNLM"/>
    </source>
</evidence>
<feature type="signal peptide" evidence="6">
    <location>
        <begin position="1"/>
        <end position="17"/>
    </location>
</feature>
<dbReference type="GO" id="GO:0008239">
    <property type="term" value="F:dipeptidyl-peptidase activity"/>
    <property type="evidence" value="ECO:0007669"/>
    <property type="project" value="TreeGrafter"/>
</dbReference>
<dbReference type="Proteomes" id="UP001431783">
    <property type="component" value="Unassembled WGS sequence"/>
</dbReference>
<dbReference type="PANTHER" id="PTHR11010">
    <property type="entry name" value="PROTEASE S28 PRO-X CARBOXYPEPTIDASE-RELATED"/>
    <property type="match status" value="1"/>
</dbReference>
<keyword evidence="5" id="KW-0325">Glycoprotein</keyword>
<sequence length="474" mass="53509">MMYFNLIFSLLFLQANAWKFFHLGRMSGGNLGEPAGHSSLLSSSSVKTSWFTQILNHFNPRETTTWLQRYYVNDQFYNDGGPIFLMIGGEGEASDKWMTQGHGYYGKSYPTEDLSVKNLVYLSSEQALADLANFITTMNSQYKLKGKWIAFGGSYPGSLAAWLRMKYPHLVHGAMSASGPLLADVDFFDYFRVVDESLKTFSEECLTSIKNANEQVSLLMKHPLGLKKLNKAFKLCDPLESLIGEQKHISNFWETLAGNFAGVVQYNKDNRIGKTKAGNITIDDVCGIMVNETIGIPLDRLAAVNSLLLDANHVKCMDYNYDTMIKELRNISRNDNGARQWTYQTCTEFGFYQTSSYSPQVFGDQFPVDFFIKQCQDIFGSRFDGDFLNQVVDQTNINYGGLDIEVTNVVFVHGSIDPWHALGITKTKNQDAPAIYIPGVAHCANMYPKSDSDPPELNQARVEIENYIDKWLRL</sequence>
<feature type="chain" id="PRO_5043587296" description="Serine protease K12H4.7" evidence="6">
    <location>
        <begin position="18"/>
        <end position="474"/>
    </location>
</feature>
<protein>
    <recommendedName>
        <fullName evidence="9">Serine protease K12H4.7</fullName>
    </recommendedName>
</protein>
<evidence type="ECO:0000256" key="1">
    <source>
        <dbReference type="ARBA" id="ARBA00011079"/>
    </source>
</evidence>
<dbReference type="SUPFAM" id="SSF53474">
    <property type="entry name" value="alpha/beta-Hydrolases"/>
    <property type="match status" value="1"/>
</dbReference>
<keyword evidence="4" id="KW-0378">Hydrolase</keyword>
<evidence type="ECO:0000256" key="4">
    <source>
        <dbReference type="ARBA" id="ARBA00022801"/>
    </source>
</evidence>
<dbReference type="InterPro" id="IPR008758">
    <property type="entry name" value="Peptidase_S28"/>
</dbReference>
<proteinExistence type="inferred from homology"/>
<evidence type="ECO:0000256" key="3">
    <source>
        <dbReference type="ARBA" id="ARBA00022729"/>
    </source>
</evidence>
<dbReference type="Gene3D" id="3.40.50.1820">
    <property type="entry name" value="alpha/beta hydrolase"/>
    <property type="match status" value="1"/>
</dbReference>
<dbReference type="GO" id="GO:0070008">
    <property type="term" value="F:serine-type exopeptidase activity"/>
    <property type="evidence" value="ECO:0007669"/>
    <property type="project" value="InterPro"/>
</dbReference>
<evidence type="ECO:0000256" key="6">
    <source>
        <dbReference type="SAM" id="SignalP"/>
    </source>
</evidence>
<dbReference type="InterPro" id="IPR029058">
    <property type="entry name" value="AB_hydrolase_fold"/>
</dbReference>
<keyword evidence="3 6" id="KW-0732">Signal</keyword>
<comment type="caution">
    <text evidence="7">The sequence shown here is derived from an EMBL/GenBank/DDBJ whole genome shotgun (WGS) entry which is preliminary data.</text>
</comment>
<accession>A0AAW1UAQ0</accession>
<dbReference type="EMBL" id="JARQZJ010000044">
    <property type="protein sequence ID" value="KAK9877980.1"/>
    <property type="molecule type" value="Genomic_DNA"/>
</dbReference>
<keyword evidence="2" id="KW-0645">Protease</keyword>
<dbReference type="GO" id="GO:0006508">
    <property type="term" value="P:proteolysis"/>
    <property type="evidence" value="ECO:0007669"/>
    <property type="project" value="UniProtKB-KW"/>
</dbReference>
<evidence type="ECO:0000256" key="2">
    <source>
        <dbReference type="ARBA" id="ARBA00022670"/>
    </source>
</evidence>
<organism evidence="7 8">
    <name type="scientific">Henosepilachna vigintioctopunctata</name>
    <dbReference type="NCBI Taxonomy" id="420089"/>
    <lineage>
        <taxon>Eukaryota</taxon>
        <taxon>Metazoa</taxon>
        <taxon>Ecdysozoa</taxon>
        <taxon>Arthropoda</taxon>
        <taxon>Hexapoda</taxon>
        <taxon>Insecta</taxon>
        <taxon>Pterygota</taxon>
        <taxon>Neoptera</taxon>
        <taxon>Endopterygota</taxon>
        <taxon>Coleoptera</taxon>
        <taxon>Polyphaga</taxon>
        <taxon>Cucujiformia</taxon>
        <taxon>Coccinelloidea</taxon>
        <taxon>Coccinellidae</taxon>
        <taxon>Epilachninae</taxon>
        <taxon>Epilachnini</taxon>
        <taxon>Henosepilachna</taxon>
    </lineage>
</organism>
<reference evidence="7 8" key="1">
    <citation type="submission" date="2023-03" db="EMBL/GenBank/DDBJ databases">
        <title>Genome insight into feeding habits of ladybird beetles.</title>
        <authorList>
            <person name="Li H.-S."/>
            <person name="Huang Y.-H."/>
            <person name="Pang H."/>
        </authorList>
    </citation>
    <scope>NUCLEOTIDE SEQUENCE [LARGE SCALE GENOMIC DNA]</scope>
    <source>
        <strain evidence="7">SYSU_2023b</strain>
        <tissue evidence="7">Whole body</tissue>
    </source>
</reference>
<evidence type="ECO:0000313" key="7">
    <source>
        <dbReference type="EMBL" id="KAK9877980.1"/>
    </source>
</evidence>
<keyword evidence="8" id="KW-1185">Reference proteome</keyword>
<gene>
    <name evidence="7" type="ORF">WA026_020195</name>
</gene>
<dbReference type="Gene3D" id="1.20.120.980">
    <property type="entry name" value="Serine carboxypeptidase S28, SKS domain"/>
    <property type="match status" value="1"/>
</dbReference>
<name>A0AAW1UAQ0_9CUCU</name>
<dbReference type="PANTHER" id="PTHR11010:SF117">
    <property type="entry name" value="SERINE PROTEASE 16"/>
    <property type="match status" value="1"/>
</dbReference>
<dbReference type="FunFam" id="1.20.120.980:FF:000003">
    <property type="entry name" value="Serine protease 16"/>
    <property type="match status" value="1"/>
</dbReference>
<evidence type="ECO:0000313" key="8">
    <source>
        <dbReference type="Proteomes" id="UP001431783"/>
    </source>
</evidence>
<evidence type="ECO:0000256" key="5">
    <source>
        <dbReference type="ARBA" id="ARBA00023180"/>
    </source>
</evidence>